<keyword evidence="4" id="KW-0552">Olfaction</keyword>
<keyword evidence="5 9" id="KW-1133">Transmembrane helix</keyword>
<name>A0A9Q0MR38_9DIPT</name>
<gene>
    <name evidence="10" type="ORF">Bhyg_15042</name>
</gene>
<feature type="non-terminal residue" evidence="10">
    <location>
        <position position="1"/>
    </location>
</feature>
<evidence type="ECO:0000256" key="7">
    <source>
        <dbReference type="ARBA" id="ARBA00023170"/>
    </source>
</evidence>
<evidence type="ECO:0000313" key="11">
    <source>
        <dbReference type="Proteomes" id="UP001151699"/>
    </source>
</evidence>
<evidence type="ECO:0000256" key="6">
    <source>
        <dbReference type="ARBA" id="ARBA00023136"/>
    </source>
</evidence>
<evidence type="ECO:0000256" key="8">
    <source>
        <dbReference type="ARBA" id="ARBA00023224"/>
    </source>
</evidence>
<proteinExistence type="predicted"/>
<comment type="caution">
    <text evidence="10">The sequence shown here is derived from an EMBL/GenBank/DDBJ whole genome shotgun (WGS) entry which is preliminary data.</text>
</comment>
<protein>
    <submittedName>
        <fullName evidence="10">Uncharacterized protein</fullName>
    </submittedName>
</protein>
<sequence>NECKKLCFYSKCSDNFNAIENAVVFHVETVGFVEDIEKMFNFGSFVQCFISGLSICSVMLKAIFLNIFTQASQLMVAACVLLAFVIELFYYCHYGDRINH</sequence>
<keyword evidence="7" id="KW-0675">Receptor</keyword>
<keyword evidence="3 9" id="KW-0812">Transmembrane</keyword>
<accession>A0A9Q0MR38</accession>
<evidence type="ECO:0000256" key="3">
    <source>
        <dbReference type="ARBA" id="ARBA00022692"/>
    </source>
</evidence>
<organism evidence="10 11">
    <name type="scientific">Pseudolycoriella hygida</name>
    <dbReference type="NCBI Taxonomy" id="35572"/>
    <lineage>
        <taxon>Eukaryota</taxon>
        <taxon>Metazoa</taxon>
        <taxon>Ecdysozoa</taxon>
        <taxon>Arthropoda</taxon>
        <taxon>Hexapoda</taxon>
        <taxon>Insecta</taxon>
        <taxon>Pterygota</taxon>
        <taxon>Neoptera</taxon>
        <taxon>Endopterygota</taxon>
        <taxon>Diptera</taxon>
        <taxon>Nematocera</taxon>
        <taxon>Sciaroidea</taxon>
        <taxon>Sciaridae</taxon>
        <taxon>Pseudolycoriella</taxon>
    </lineage>
</organism>
<dbReference type="GO" id="GO:0016020">
    <property type="term" value="C:membrane"/>
    <property type="evidence" value="ECO:0007669"/>
    <property type="project" value="UniProtKB-SubCell"/>
</dbReference>
<dbReference type="GO" id="GO:0007165">
    <property type="term" value="P:signal transduction"/>
    <property type="evidence" value="ECO:0007669"/>
    <property type="project" value="UniProtKB-KW"/>
</dbReference>
<keyword evidence="2" id="KW-0716">Sensory transduction</keyword>
<evidence type="ECO:0000256" key="2">
    <source>
        <dbReference type="ARBA" id="ARBA00022606"/>
    </source>
</evidence>
<feature type="transmembrane region" description="Helical" evidence="9">
    <location>
        <begin position="74"/>
        <end position="92"/>
    </location>
</feature>
<comment type="subcellular location">
    <subcellularLocation>
        <location evidence="1">Membrane</location>
        <topology evidence="1">Multi-pass membrane protein</topology>
    </subcellularLocation>
</comment>
<feature type="transmembrane region" description="Helical" evidence="9">
    <location>
        <begin position="48"/>
        <end position="68"/>
    </location>
</feature>
<dbReference type="Proteomes" id="UP001151699">
    <property type="component" value="Chromosome C"/>
</dbReference>
<dbReference type="Pfam" id="PF02949">
    <property type="entry name" value="7tm_6"/>
    <property type="match status" value="1"/>
</dbReference>
<keyword evidence="8" id="KW-0807">Transducer</keyword>
<evidence type="ECO:0000256" key="4">
    <source>
        <dbReference type="ARBA" id="ARBA00022725"/>
    </source>
</evidence>
<evidence type="ECO:0000313" key="10">
    <source>
        <dbReference type="EMBL" id="KAJ6636452.1"/>
    </source>
</evidence>
<keyword evidence="6 9" id="KW-0472">Membrane</keyword>
<dbReference type="InterPro" id="IPR004117">
    <property type="entry name" value="7tm6_olfct_rcpt"/>
</dbReference>
<dbReference type="GO" id="GO:0005549">
    <property type="term" value="F:odorant binding"/>
    <property type="evidence" value="ECO:0007669"/>
    <property type="project" value="InterPro"/>
</dbReference>
<evidence type="ECO:0000256" key="5">
    <source>
        <dbReference type="ARBA" id="ARBA00022989"/>
    </source>
</evidence>
<evidence type="ECO:0000256" key="1">
    <source>
        <dbReference type="ARBA" id="ARBA00004141"/>
    </source>
</evidence>
<dbReference type="EMBL" id="WJQU01000004">
    <property type="protein sequence ID" value="KAJ6636452.1"/>
    <property type="molecule type" value="Genomic_DNA"/>
</dbReference>
<feature type="non-terminal residue" evidence="10">
    <location>
        <position position="100"/>
    </location>
</feature>
<keyword evidence="11" id="KW-1185">Reference proteome</keyword>
<dbReference type="GO" id="GO:0004984">
    <property type="term" value="F:olfactory receptor activity"/>
    <property type="evidence" value="ECO:0007669"/>
    <property type="project" value="InterPro"/>
</dbReference>
<reference evidence="10" key="1">
    <citation type="submission" date="2022-07" db="EMBL/GenBank/DDBJ databases">
        <authorList>
            <person name="Trinca V."/>
            <person name="Uliana J.V.C."/>
            <person name="Torres T.T."/>
            <person name="Ward R.J."/>
            <person name="Monesi N."/>
        </authorList>
    </citation>
    <scope>NUCLEOTIDE SEQUENCE</scope>
    <source>
        <strain evidence="10">HSMRA1968</strain>
        <tissue evidence="10">Whole embryos</tissue>
    </source>
</reference>
<dbReference type="AlphaFoldDB" id="A0A9Q0MR38"/>
<evidence type="ECO:0000256" key="9">
    <source>
        <dbReference type="SAM" id="Phobius"/>
    </source>
</evidence>